<gene>
    <name evidence="4" type="primary">Tmem145</name>
    <name evidence="4" type="ORF">SNAT2548_LOCUS30207</name>
</gene>
<accession>A0A812TRK2</accession>
<dbReference type="InterPro" id="IPR047831">
    <property type="entry name" value="GPR180/TMEM145"/>
</dbReference>
<feature type="compositionally biased region" description="Basic residues" evidence="1">
    <location>
        <begin position="118"/>
        <end position="130"/>
    </location>
</feature>
<proteinExistence type="predicted"/>
<feature type="transmembrane region" description="Helical" evidence="2">
    <location>
        <begin position="775"/>
        <end position="792"/>
    </location>
</feature>
<dbReference type="PANTHER" id="PTHR23252:SF24">
    <property type="entry name" value="TRANSMEMBRANE PROTEIN 145"/>
    <property type="match status" value="1"/>
</dbReference>
<dbReference type="GO" id="GO:0019236">
    <property type="term" value="P:response to pheromone"/>
    <property type="evidence" value="ECO:0007669"/>
    <property type="project" value="InterPro"/>
</dbReference>
<feature type="transmembrane region" description="Helical" evidence="2">
    <location>
        <begin position="569"/>
        <end position="591"/>
    </location>
</feature>
<organism evidence="4 5">
    <name type="scientific">Symbiodinium natans</name>
    <dbReference type="NCBI Taxonomy" id="878477"/>
    <lineage>
        <taxon>Eukaryota</taxon>
        <taxon>Sar</taxon>
        <taxon>Alveolata</taxon>
        <taxon>Dinophyceae</taxon>
        <taxon>Suessiales</taxon>
        <taxon>Symbiodiniaceae</taxon>
        <taxon>Symbiodinium</taxon>
    </lineage>
</organism>
<keyword evidence="5" id="KW-1185">Reference proteome</keyword>
<evidence type="ECO:0000313" key="4">
    <source>
        <dbReference type="EMBL" id="CAE7538749.1"/>
    </source>
</evidence>
<dbReference type="EMBL" id="CAJNDS010002595">
    <property type="protein sequence ID" value="CAE7538749.1"/>
    <property type="molecule type" value="Genomic_DNA"/>
</dbReference>
<name>A0A812TRK2_9DINO</name>
<feature type="region of interest" description="Disordered" evidence="1">
    <location>
        <begin position="193"/>
        <end position="216"/>
    </location>
</feature>
<evidence type="ECO:0000259" key="3">
    <source>
        <dbReference type="Pfam" id="PF10192"/>
    </source>
</evidence>
<feature type="transmembrane region" description="Helical" evidence="2">
    <location>
        <begin position="603"/>
        <end position="624"/>
    </location>
</feature>
<keyword evidence="2" id="KW-0812">Transmembrane</keyword>
<feature type="transmembrane region" description="Helical" evidence="2">
    <location>
        <begin position="644"/>
        <end position="664"/>
    </location>
</feature>
<dbReference type="InterPro" id="IPR029063">
    <property type="entry name" value="SAM-dependent_MTases_sf"/>
</dbReference>
<dbReference type="InterPro" id="IPR019336">
    <property type="entry name" value="GPR180/TMEM145_TM"/>
</dbReference>
<reference evidence="4" key="1">
    <citation type="submission" date="2021-02" db="EMBL/GenBank/DDBJ databases">
        <authorList>
            <person name="Dougan E. K."/>
            <person name="Rhodes N."/>
            <person name="Thang M."/>
            <person name="Chan C."/>
        </authorList>
    </citation>
    <scope>NUCLEOTIDE SEQUENCE</scope>
</reference>
<comment type="caution">
    <text evidence="4">The sequence shown here is derived from an EMBL/GenBank/DDBJ whole genome shotgun (WGS) entry which is preliminary data.</text>
</comment>
<feature type="transmembrane region" description="Helical" evidence="2">
    <location>
        <begin position="709"/>
        <end position="729"/>
    </location>
</feature>
<keyword evidence="2" id="KW-1133">Transmembrane helix</keyword>
<evidence type="ECO:0000256" key="1">
    <source>
        <dbReference type="SAM" id="MobiDB-lite"/>
    </source>
</evidence>
<feature type="transmembrane region" description="Helical" evidence="2">
    <location>
        <begin position="749"/>
        <end position="769"/>
    </location>
</feature>
<dbReference type="Proteomes" id="UP000604046">
    <property type="component" value="Unassembled WGS sequence"/>
</dbReference>
<feature type="region of interest" description="Disordered" evidence="1">
    <location>
        <begin position="812"/>
        <end position="843"/>
    </location>
</feature>
<dbReference type="SUPFAM" id="SSF53335">
    <property type="entry name" value="S-adenosyl-L-methionine-dependent methyltransferases"/>
    <property type="match status" value="1"/>
</dbReference>
<protein>
    <submittedName>
        <fullName evidence="4">Tmem145 protein</fullName>
    </submittedName>
</protein>
<dbReference type="Pfam" id="PF10192">
    <property type="entry name" value="GPR180-TMEM145_TM"/>
    <property type="match status" value="1"/>
</dbReference>
<keyword evidence="2" id="KW-0472">Membrane</keyword>
<dbReference type="PANTHER" id="PTHR23252">
    <property type="entry name" value="INTIMAL THICKNESS RECEPTOR-RELATED"/>
    <property type="match status" value="1"/>
</dbReference>
<dbReference type="OrthoDB" id="429400at2759"/>
<dbReference type="AlphaFoldDB" id="A0A812TRK2"/>
<feature type="transmembrane region" description="Helical" evidence="2">
    <location>
        <begin position="676"/>
        <end position="694"/>
    </location>
</feature>
<sequence>MFRVRAGSALFLRRLDRRSVFAGRFMASLGSRRVGLCRRVAEALYRILNVGVRGSAPFAYQIIIQMELPCKHAVLVGLSCATLSSVFVAWQTGWKCPQTSVVMETSTLPTQAVENRTRTRHGKGKGHKNKHSQDYFEHDAHDGVDHEQLSAWMEVPHKTVPATAPLEATLEASPQLPTTGPALPAQPLAFNAARSAQPGPSSAQLSAPKEFATRPEECPMRQRAKQQMHFDMVHKTNSWGSDARITTSGTGSDQKGAYDWVYHINLFILQHNIQTVADLPCGDVAWQFAVPSINKAKAYFGGDISASVARRNGQAYTSHLNKVFRHWDLIECGVPQCCRGATCEPFDLVITRDAIQHMTVFDGLLAVRNIVNSGAKYFAVSSYPPEALDRKALGILGTSRSSVAWRNEEYIQRCQNSDELKRLFCRAGKRVESTGWFYPNVMRCFPFNFPAPILDKPSHETFKIEADHLQVYQVSDLKSVDWNELLRIEDPCLRNKKARKSWTLNVRADGQWSEPWNGQVRNTVRSHVWYFALLHCGEKLKDRSVRFEYEIQHLNEGASHFSIEKRWTLPANVLSLLCFMAFCILFGRRCFIEVQAVGKLHPVIWGLVAVVSLELAAQFLHALHIWRYGYDGRGLRLFEILAELLFILSQLVESTLLLLIGYGYTLLPVDIAPDMVVLAFGIGAVLHVILVLLIKGEDDADKFHDYESLAGKILLALRLMLFAGFLWALSGTMQGAPFRIRRFLTKFGFIGTLYFVGPPLVVLLVSFFAPYWRPPILTSCLILLQISTAWWLNHLFLSRGEFFEVSELNSSALPGGTPRSGAGGTPRSGTPRNSPRYDPDKRD</sequence>
<feature type="domain" description="GPR180/TMEM145 transmembrane" evidence="3">
    <location>
        <begin position="578"/>
        <end position="786"/>
    </location>
</feature>
<feature type="region of interest" description="Disordered" evidence="1">
    <location>
        <begin position="114"/>
        <end position="133"/>
    </location>
</feature>
<evidence type="ECO:0000313" key="5">
    <source>
        <dbReference type="Proteomes" id="UP000604046"/>
    </source>
</evidence>
<dbReference type="GO" id="GO:0007186">
    <property type="term" value="P:G protein-coupled receptor signaling pathway"/>
    <property type="evidence" value="ECO:0007669"/>
    <property type="project" value="InterPro"/>
</dbReference>
<evidence type="ECO:0000256" key="2">
    <source>
        <dbReference type="SAM" id="Phobius"/>
    </source>
</evidence>